<feature type="domain" description="SH3b" evidence="10">
    <location>
        <begin position="161"/>
        <end position="224"/>
    </location>
</feature>
<accession>A0A8D5UGS0</accession>
<dbReference type="Pfam" id="PF03734">
    <property type="entry name" value="YkuD"/>
    <property type="match status" value="1"/>
</dbReference>
<evidence type="ECO:0000256" key="1">
    <source>
        <dbReference type="ARBA" id="ARBA00004752"/>
    </source>
</evidence>
<evidence type="ECO:0000256" key="7">
    <source>
        <dbReference type="ARBA" id="ARBA00023316"/>
    </source>
</evidence>
<dbReference type="KEGG" id="pabs:JIR001_26170"/>
<evidence type="ECO:0000313" key="12">
    <source>
        <dbReference type="EMBL" id="BCU82834.1"/>
    </source>
</evidence>
<evidence type="ECO:0000256" key="9">
    <source>
        <dbReference type="PROSITE-ProRule" id="PRU01373"/>
    </source>
</evidence>
<reference evidence="12" key="1">
    <citation type="journal article" date="2013" name="Int. J. Syst. Evol. Microbiol.">
        <title>Polycladomyces abyssicola gen. nov., sp. nov., a thermophilic filamentous bacterium isolated from hemipelagic sediment.</title>
        <authorList>
            <person name="Tsubouchi T."/>
            <person name="Shimane Y."/>
            <person name="Mori K."/>
            <person name="Usui K."/>
            <person name="Hiraki T."/>
            <person name="Tame A."/>
            <person name="Uematsu K."/>
            <person name="Maruyama T."/>
            <person name="Hatada Y."/>
        </authorList>
    </citation>
    <scope>NUCLEOTIDE SEQUENCE</scope>
    <source>
        <strain evidence="12">JIR-001</strain>
    </source>
</reference>
<dbReference type="FunFam" id="2.40.440.10:FF:000003">
    <property type="entry name" value="L,D-transpeptidase YciB"/>
    <property type="match status" value="1"/>
</dbReference>
<dbReference type="InterPro" id="IPR038063">
    <property type="entry name" value="Transpep_catalytic_dom"/>
</dbReference>
<feature type="domain" description="L,D-TPase catalytic" evidence="11">
    <location>
        <begin position="19"/>
        <end position="141"/>
    </location>
</feature>
<dbReference type="CDD" id="cd16913">
    <property type="entry name" value="YkuD_like"/>
    <property type="match status" value="1"/>
</dbReference>
<dbReference type="Gene3D" id="2.40.440.10">
    <property type="entry name" value="L,D-transpeptidase catalytic domain-like"/>
    <property type="match status" value="1"/>
</dbReference>
<dbReference type="GO" id="GO:0018104">
    <property type="term" value="P:peptidoglycan-protein cross-linking"/>
    <property type="evidence" value="ECO:0007669"/>
    <property type="project" value="TreeGrafter"/>
</dbReference>
<evidence type="ECO:0008006" key="14">
    <source>
        <dbReference type="Google" id="ProtNLM"/>
    </source>
</evidence>
<feature type="active site" description="Proton donor/acceptor" evidence="9">
    <location>
        <position position="101"/>
    </location>
</feature>
<dbReference type="InterPro" id="IPR003646">
    <property type="entry name" value="SH3-like_bac-type"/>
</dbReference>
<dbReference type="GO" id="GO:0008360">
    <property type="term" value="P:regulation of cell shape"/>
    <property type="evidence" value="ECO:0007669"/>
    <property type="project" value="UniProtKB-UniRule"/>
</dbReference>
<dbReference type="Pfam" id="PF08239">
    <property type="entry name" value="SH3_3"/>
    <property type="match status" value="2"/>
</dbReference>
<dbReference type="Gene3D" id="2.30.30.40">
    <property type="entry name" value="SH3 Domains"/>
    <property type="match status" value="2"/>
</dbReference>
<gene>
    <name evidence="12" type="ORF">JIR001_26170</name>
</gene>
<dbReference type="Proteomes" id="UP000677436">
    <property type="component" value="Chromosome"/>
</dbReference>
<reference evidence="12" key="2">
    <citation type="journal article" date="2021" name="Microbiol. Resour. Announc.">
        <title>Complete Genome Sequence of Polycladomyces abyssicola JIR-001T, Isolated from Hemipelagic Sediment in Deep Seawater.</title>
        <authorList>
            <person name="Tsubouchi T."/>
            <person name="Kaneko Y."/>
        </authorList>
    </citation>
    <scope>NUCLEOTIDE SEQUENCE</scope>
    <source>
        <strain evidence="12">JIR-001</strain>
    </source>
</reference>
<feature type="domain" description="SH3b" evidence="10">
    <location>
        <begin position="236"/>
        <end position="298"/>
    </location>
</feature>
<evidence type="ECO:0000256" key="5">
    <source>
        <dbReference type="ARBA" id="ARBA00022960"/>
    </source>
</evidence>
<keyword evidence="3" id="KW-0808">Transferase</keyword>
<dbReference type="PANTHER" id="PTHR30582">
    <property type="entry name" value="L,D-TRANSPEPTIDASE"/>
    <property type="match status" value="1"/>
</dbReference>
<dbReference type="PANTHER" id="PTHR30582:SF4">
    <property type="entry name" value="L,D-TRANSPEPTIDASE YQJB-RELATED"/>
    <property type="match status" value="1"/>
</dbReference>
<dbReference type="InterPro" id="IPR005490">
    <property type="entry name" value="LD_TPept_cat_dom"/>
</dbReference>
<protein>
    <recommendedName>
        <fullName evidence="14">SH3 domain-containing protein</fullName>
    </recommendedName>
</protein>
<organism evidence="12 13">
    <name type="scientific">Polycladomyces abyssicola</name>
    <dbReference type="NCBI Taxonomy" id="1125966"/>
    <lineage>
        <taxon>Bacteria</taxon>
        <taxon>Bacillati</taxon>
        <taxon>Bacillota</taxon>
        <taxon>Bacilli</taxon>
        <taxon>Bacillales</taxon>
        <taxon>Thermoactinomycetaceae</taxon>
        <taxon>Polycladomyces</taxon>
    </lineage>
</organism>
<evidence type="ECO:0000256" key="8">
    <source>
        <dbReference type="ARBA" id="ARBA00060592"/>
    </source>
</evidence>
<dbReference type="SUPFAM" id="SSF141523">
    <property type="entry name" value="L,D-transpeptidase catalytic domain-like"/>
    <property type="match status" value="1"/>
</dbReference>
<evidence type="ECO:0000256" key="2">
    <source>
        <dbReference type="ARBA" id="ARBA00005992"/>
    </source>
</evidence>
<evidence type="ECO:0000259" key="11">
    <source>
        <dbReference type="PROSITE" id="PS52029"/>
    </source>
</evidence>
<dbReference type="AlphaFoldDB" id="A0A8D5UGS0"/>
<evidence type="ECO:0000256" key="3">
    <source>
        <dbReference type="ARBA" id="ARBA00022679"/>
    </source>
</evidence>
<dbReference type="UniPathway" id="UPA00219"/>
<evidence type="ECO:0000256" key="4">
    <source>
        <dbReference type="ARBA" id="ARBA00022801"/>
    </source>
</evidence>
<dbReference type="GO" id="GO:0071972">
    <property type="term" value="F:peptidoglycan L,D-transpeptidase activity"/>
    <property type="evidence" value="ECO:0007669"/>
    <property type="project" value="TreeGrafter"/>
</dbReference>
<dbReference type="PROSITE" id="PS51781">
    <property type="entry name" value="SH3B"/>
    <property type="match status" value="2"/>
</dbReference>
<dbReference type="GO" id="GO:0005576">
    <property type="term" value="C:extracellular region"/>
    <property type="evidence" value="ECO:0007669"/>
    <property type="project" value="TreeGrafter"/>
</dbReference>
<evidence type="ECO:0000256" key="6">
    <source>
        <dbReference type="ARBA" id="ARBA00022984"/>
    </source>
</evidence>
<dbReference type="GO" id="GO:0071555">
    <property type="term" value="P:cell wall organization"/>
    <property type="evidence" value="ECO:0007669"/>
    <property type="project" value="UniProtKB-UniRule"/>
</dbReference>
<dbReference type="SMART" id="SM00287">
    <property type="entry name" value="SH3b"/>
    <property type="match status" value="2"/>
</dbReference>
<keyword evidence="6 9" id="KW-0573">Peptidoglycan synthesis</keyword>
<name>A0A8D5UGS0_9BACL</name>
<sequence>MLIFTFTLTNVGAAPTVHYQIEVDKQTNKLYLYKNGDLYKVYPVATGRTQSLTTEGTFTLVVKIVKPGWKNIPGGDPNNPLGPRWLGISVNGDKGRSYGIHGTNQPKSIGTHASSGCVRMRNEDVIQLYDIVPEGTAVWIHNGQHTGRWEGDPSYGVQPASGQLKITVDKTNIRTGPSTGAFVITQLAKDTVIEKTGVVRDWYRVNLNNGKTGYVYSANVIIVGNDTGTDTIRPASGRVQITASRANVRSAPSLSAPIIQKAANGTVFSLTGQGREWFEIQLSNGYKAYLHHSVAKIVN</sequence>
<keyword evidence="13" id="KW-1185">Reference proteome</keyword>
<evidence type="ECO:0000259" key="10">
    <source>
        <dbReference type="PROSITE" id="PS51781"/>
    </source>
</evidence>
<comment type="pathway">
    <text evidence="1 9">Cell wall biogenesis; peptidoglycan biosynthesis.</text>
</comment>
<keyword evidence="5 9" id="KW-0133">Cell shape</keyword>
<keyword evidence="4" id="KW-0378">Hydrolase</keyword>
<proteinExistence type="inferred from homology"/>
<dbReference type="GO" id="GO:0016740">
    <property type="term" value="F:transferase activity"/>
    <property type="evidence" value="ECO:0007669"/>
    <property type="project" value="UniProtKB-KW"/>
</dbReference>
<dbReference type="InterPro" id="IPR050979">
    <property type="entry name" value="LD-transpeptidase"/>
</dbReference>
<evidence type="ECO:0000313" key="13">
    <source>
        <dbReference type="Proteomes" id="UP000677436"/>
    </source>
</evidence>
<dbReference type="PROSITE" id="PS52029">
    <property type="entry name" value="LD_TPASE"/>
    <property type="match status" value="1"/>
</dbReference>
<dbReference type="EMBL" id="AP024601">
    <property type="protein sequence ID" value="BCU82834.1"/>
    <property type="molecule type" value="Genomic_DNA"/>
</dbReference>
<comment type="similarity">
    <text evidence="2">Belongs to the YkuD family.</text>
</comment>
<comment type="pathway">
    <text evidence="8">Glycan biosynthesis.</text>
</comment>
<feature type="active site" description="Nucleophile" evidence="9">
    <location>
        <position position="117"/>
    </location>
</feature>
<keyword evidence="7 9" id="KW-0961">Cell wall biogenesis/degradation</keyword>